<evidence type="ECO:0000313" key="4">
    <source>
        <dbReference type="EMBL" id="CUG87045.1"/>
    </source>
</evidence>
<feature type="region of interest" description="Disordered" evidence="1">
    <location>
        <begin position="527"/>
        <end position="546"/>
    </location>
</feature>
<feature type="signal peptide" evidence="3">
    <location>
        <begin position="1"/>
        <end position="25"/>
    </location>
</feature>
<dbReference type="EMBL" id="CYKH01001429">
    <property type="protein sequence ID" value="CUG87045.1"/>
    <property type="molecule type" value="Genomic_DNA"/>
</dbReference>
<reference evidence="5" key="1">
    <citation type="submission" date="2015-09" db="EMBL/GenBank/DDBJ databases">
        <authorList>
            <consortium name="Pathogen Informatics"/>
        </authorList>
    </citation>
    <scope>NUCLEOTIDE SEQUENCE [LARGE SCALE GENOMIC DNA]</scope>
    <source>
        <strain evidence="5">Lake Konstanz</strain>
    </source>
</reference>
<evidence type="ECO:0000256" key="1">
    <source>
        <dbReference type="SAM" id="MobiDB-lite"/>
    </source>
</evidence>
<keyword evidence="5" id="KW-1185">Reference proteome</keyword>
<keyword evidence="2" id="KW-0812">Transmembrane</keyword>
<feature type="compositionally biased region" description="Polar residues" evidence="1">
    <location>
        <begin position="390"/>
        <end position="399"/>
    </location>
</feature>
<feature type="region of interest" description="Disordered" evidence="1">
    <location>
        <begin position="304"/>
        <end position="481"/>
    </location>
</feature>
<organism evidence="4 5">
    <name type="scientific">Bodo saltans</name>
    <name type="common">Flagellated protozoan</name>
    <dbReference type="NCBI Taxonomy" id="75058"/>
    <lineage>
        <taxon>Eukaryota</taxon>
        <taxon>Discoba</taxon>
        <taxon>Euglenozoa</taxon>
        <taxon>Kinetoplastea</taxon>
        <taxon>Metakinetoplastina</taxon>
        <taxon>Eubodonida</taxon>
        <taxon>Bodonidae</taxon>
        <taxon>Bodo</taxon>
    </lineage>
</organism>
<gene>
    <name evidence="4" type="ORF">BSAL_01005</name>
</gene>
<evidence type="ECO:0000256" key="2">
    <source>
        <dbReference type="SAM" id="Phobius"/>
    </source>
</evidence>
<feature type="compositionally biased region" description="Polar residues" evidence="1">
    <location>
        <begin position="241"/>
        <end position="265"/>
    </location>
</feature>
<proteinExistence type="predicted"/>
<evidence type="ECO:0000256" key="3">
    <source>
        <dbReference type="SAM" id="SignalP"/>
    </source>
</evidence>
<dbReference type="Proteomes" id="UP000051952">
    <property type="component" value="Unassembled WGS sequence"/>
</dbReference>
<dbReference type="AlphaFoldDB" id="A0A0S4JC41"/>
<protein>
    <submittedName>
        <fullName evidence="4">Membrane-associated protein, putative</fullName>
    </submittedName>
</protein>
<feature type="compositionally biased region" description="Low complexity" evidence="1">
    <location>
        <begin position="459"/>
        <end position="479"/>
    </location>
</feature>
<keyword evidence="3" id="KW-0732">Signal</keyword>
<feature type="compositionally biased region" description="Low complexity" evidence="1">
    <location>
        <begin position="304"/>
        <end position="389"/>
    </location>
</feature>
<dbReference type="VEuPathDB" id="TriTrypDB:BSAL_01005"/>
<feature type="region of interest" description="Disordered" evidence="1">
    <location>
        <begin position="237"/>
        <end position="265"/>
    </location>
</feature>
<keyword evidence="2" id="KW-0472">Membrane</keyword>
<evidence type="ECO:0000313" key="5">
    <source>
        <dbReference type="Proteomes" id="UP000051952"/>
    </source>
</evidence>
<accession>A0A0S4JC41</accession>
<feature type="transmembrane region" description="Helical" evidence="2">
    <location>
        <begin position="487"/>
        <end position="513"/>
    </location>
</feature>
<feature type="compositionally biased region" description="Low complexity" evidence="1">
    <location>
        <begin position="400"/>
        <end position="445"/>
    </location>
</feature>
<name>A0A0S4JC41_BODSA</name>
<keyword evidence="2" id="KW-1133">Transmembrane helix</keyword>
<sequence>MTTSPLQRFVVAIAMLGLLPTACVAAVPFAPYGTANGDAQLNSTDRLFGPYSLPTPMPTDNGTVSQYYVCTTGGIFFKTFSYAGLVYSYKNYSNTYGPMIGAATSHMHNAGNGYYHRTISGPGAALDALWSDVLPGGIPIVPTAGLVFTVDNSYLYPSTTSLVSAQTIVLWNSTNTLMLFRIKSVTYTSTAVVAYGGYLGPSTKYEIPNAATTWASSSNTGVNGLYTVLMDLPVQAPQAPQPSKTAAPSRTATGPTPSMSHSQSLSPTASILVSFTKLTPSLSLSPTTSSSKSLSKTLLPSATAQSPSLSVSQSPSPSMSSSHTVAQSVTVSISESSSMSLSKTIPRSASAESPSLSASQSKSSMSLSHTVAQSASEESISESSSKSLSQTIPSSLTAQSPSHSATHSESSISFSSTSSETLSPNITSTRTLHRTLSNSSSLSRSGPTKSASASHSRTLRVSPSPSRSPPTASHSLSSSDKYEADGAGWQTVVMIAVPGIAGLAIVLGAILAVKHVSAGVTMTSAAAGAAGSLPPPPPPATSSLPF</sequence>
<feature type="compositionally biased region" description="Polar residues" evidence="1">
    <location>
        <begin position="446"/>
        <end position="455"/>
    </location>
</feature>
<feature type="chain" id="PRO_5006622256" evidence="3">
    <location>
        <begin position="26"/>
        <end position="546"/>
    </location>
</feature>